<dbReference type="PROSITE" id="PS50994">
    <property type="entry name" value="INTEGRASE"/>
    <property type="match status" value="1"/>
</dbReference>
<feature type="compositionally biased region" description="Basic and acidic residues" evidence="1">
    <location>
        <begin position="319"/>
        <end position="337"/>
    </location>
</feature>
<feature type="compositionally biased region" description="Low complexity" evidence="1">
    <location>
        <begin position="415"/>
        <end position="424"/>
    </location>
</feature>
<dbReference type="InParanoid" id="A0A0G4E8H2"/>
<evidence type="ECO:0000313" key="4">
    <source>
        <dbReference type="Proteomes" id="UP000041254"/>
    </source>
</evidence>
<reference evidence="3 4" key="1">
    <citation type="submission" date="2014-11" db="EMBL/GenBank/DDBJ databases">
        <authorList>
            <person name="Zhu J."/>
            <person name="Qi W."/>
            <person name="Song R."/>
        </authorList>
    </citation>
    <scope>NUCLEOTIDE SEQUENCE [LARGE SCALE GENOMIC DNA]</scope>
</reference>
<evidence type="ECO:0000259" key="2">
    <source>
        <dbReference type="PROSITE" id="PS50994"/>
    </source>
</evidence>
<dbReference type="InterPro" id="IPR012337">
    <property type="entry name" value="RNaseH-like_sf"/>
</dbReference>
<name>A0A0G4E8H2_VITBC</name>
<dbReference type="AlphaFoldDB" id="A0A0G4E8H2"/>
<dbReference type="PhylomeDB" id="A0A0G4E8H2"/>
<dbReference type="Proteomes" id="UP000041254">
    <property type="component" value="Unassembled WGS sequence"/>
</dbReference>
<dbReference type="Gene3D" id="3.30.420.10">
    <property type="entry name" value="Ribonuclease H-like superfamily/Ribonuclease H"/>
    <property type="match status" value="1"/>
</dbReference>
<evidence type="ECO:0000313" key="3">
    <source>
        <dbReference type="EMBL" id="CEL92054.1"/>
    </source>
</evidence>
<dbReference type="GO" id="GO:0015074">
    <property type="term" value="P:DNA integration"/>
    <property type="evidence" value="ECO:0007669"/>
    <property type="project" value="InterPro"/>
</dbReference>
<dbReference type="GO" id="GO:0003676">
    <property type="term" value="F:nucleic acid binding"/>
    <property type="evidence" value="ECO:0007669"/>
    <property type="project" value="InterPro"/>
</dbReference>
<accession>A0A0G4E8H2</accession>
<dbReference type="OrthoDB" id="8061141at2759"/>
<dbReference type="PANTHER" id="PTHR42648:SF18">
    <property type="entry name" value="RETROTRANSPOSON, UNCLASSIFIED-LIKE PROTEIN"/>
    <property type="match status" value="1"/>
</dbReference>
<dbReference type="SUPFAM" id="SSF53098">
    <property type="entry name" value="Ribonuclease H-like"/>
    <property type="match status" value="1"/>
</dbReference>
<gene>
    <name evidence="3" type="ORF">Vbra_17</name>
</gene>
<dbReference type="VEuPathDB" id="CryptoDB:Vbra_17"/>
<dbReference type="Pfam" id="PF00665">
    <property type="entry name" value="rve"/>
    <property type="match status" value="1"/>
</dbReference>
<feature type="compositionally biased region" description="Basic and acidic residues" evidence="1">
    <location>
        <begin position="347"/>
        <end position="358"/>
    </location>
</feature>
<feature type="compositionally biased region" description="Low complexity" evidence="1">
    <location>
        <begin position="381"/>
        <end position="407"/>
    </location>
</feature>
<feature type="domain" description="Integrase catalytic" evidence="2">
    <location>
        <begin position="6"/>
        <end position="185"/>
    </location>
</feature>
<dbReference type="InterPro" id="IPR036397">
    <property type="entry name" value="RNaseH_sf"/>
</dbReference>
<keyword evidence="4" id="KW-1185">Reference proteome</keyword>
<dbReference type="PANTHER" id="PTHR42648">
    <property type="entry name" value="TRANSPOSASE, PUTATIVE-RELATED"/>
    <property type="match status" value="1"/>
</dbReference>
<dbReference type="InterPro" id="IPR057670">
    <property type="entry name" value="SH3_retrovirus"/>
</dbReference>
<dbReference type="Pfam" id="PF25597">
    <property type="entry name" value="SH3_retrovirus"/>
    <property type="match status" value="1"/>
</dbReference>
<dbReference type="STRING" id="1169540.A0A0G4E8H2"/>
<proteinExistence type="predicted"/>
<evidence type="ECO:0000256" key="1">
    <source>
        <dbReference type="SAM" id="MobiDB-lite"/>
    </source>
</evidence>
<organism evidence="3 4">
    <name type="scientific">Vitrella brassicaformis (strain CCMP3155)</name>
    <dbReference type="NCBI Taxonomy" id="1169540"/>
    <lineage>
        <taxon>Eukaryota</taxon>
        <taxon>Sar</taxon>
        <taxon>Alveolata</taxon>
        <taxon>Colpodellida</taxon>
        <taxon>Vitrellaceae</taxon>
        <taxon>Vitrella</taxon>
    </lineage>
</organism>
<dbReference type="InterPro" id="IPR001584">
    <property type="entry name" value="Integrase_cat-core"/>
</dbReference>
<dbReference type="InterPro" id="IPR039537">
    <property type="entry name" value="Retrotran_Ty1/copia-like"/>
</dbReference>
<sequence length="559" mass="62210">MREVPKEGEPIKADFIGDLVTADVKPVKTSIIGSLVSRFTCFMLFVCVFTRAAFVYVLSDHTANTVLRALKLFRTEYGHDVHRLRTDNEGEFHSRLFSSTCTDLNIKQEFSAAHHQHQNGIVERSIGIIVDMSRKLLHQSGLWAFRDSLWPYAVKWATYLKNRMPHAALSRERLMTPIEALRGVKPDYKDIHAFDALAYVHQRKAPEGPRRHPFDFKAEKGVYLGRKENTKDVHCVFIPDRSVVVESRDVSVHESAFPLKTAGKTTTPAAPFPAPPAMPTPPQPRPPTYPPHGYFAHPHPAAPPLTQQEGDQPQQHGHGGADQHDHGAADPPQHDGQQDQGNGDVADQQHDGAGHLDDEAAPPPPQQQQQQQHHDAPAPAPAIQAPAPAQQQHANEPLAAAPAMAADPPAPAAQPPAEQAAQPQGTTTRAGRHVHFPEDRYKDYHVGSLQTATLDPEMVTRMTLEDFIRWRIPSLPGTETVKRVWATEEYQTLMQKYMNGLVDEVHMSSERHDNEDELTAVSAAHAYGDVPKTLKDAMKSPFWPCVAMTHVSMMSRQRF</sequence>
<dbReference type="EMBL" id="CDMY01000042">
    <property type="protein sequence ID" value="CEL92054.1"/>
    <property type="molecule type" value="Genomic_DNA"/>
</dbReference>
<dbReference type="OMA" id="DHTANTV"/>
<feature type="region of interest" description="Disordered" evidence="1">
    <location>
        <begin position="259"/>
        <end position="430"/>
    </location>
</feature>
<protein>
    <recommendedName>
        <fullName evidence="2">Integrase catalytic domain-containing protein</fullName>
    </recommendedName>
</protein>
<feature type="compositionally biased region" description="Pro residues" evidence="1">
    <location>
        <begin position="270"/>
        <end position="290"/>
    </location>
</feature>